<evidence type="ECO:0000313" key="1">
    <source>
        <dbReference type="EMBL" id="KAI9907038.1"/>
    </source>
</evidence>
<organism evidence="1 2">
    <name type="scientific">Peronosclerospora sorghi</name>
    <dbReference type="NCBI Taxonomy" id="230839"/>
    <lineage>
        <taxon>Eukaryota</taxon>
        <taxon>Sar</taxon>
        <taxon>Stramenopiles</taxon>
        <taxon>Oomycota</taxon>
        <taxon>Peronosporomycetes</taxon>
        <taxon>Peronosporales</taxon>
        <taxon>Peronosporaceae</taxon>
        <taxon>Peronosclerospora</taxon>
    </lineage>
</organism>
<dbReference type="Proteomes" id="UP001163321">
    <property type="component" value="Chromosome 8"/>
</dbReference>
<dbReference type="EMBL" id="CM047587">
    <property type="protein sequence ID" value="KAI9907038.1"/>
    <property type="molecule type" value="Genomic_DNA"/>
</dbReference>
<reference evidence="1 2" key="1">
    <citation type="journal article" date="2022" name="bioRxiv">
        <title>The genome of the oomycete Peronosclerospora sorghi, a cosmopolitan pathogen of maize and sorghum, is inflated with dispersed pseudogenes.</title>
        <authorList>
            <person name="Fletcher K."/>
            <person name="Martin F."/>
            <person name="Isakeit T."/>
            <person name="Cavanaugh K."/>
            <person name="Magill C."/>
            <person name="Michelmore R."/>
        </authorList>
    </citation>
    <scope>NUCLEOTIDE SEQUENCE [LARGE SCALE GENOMIC DNA]</scope>
    <source>
        <strain evidence="1">P6</strain>
    </source>
</reference>
<accession>A0ACC0VMT8</accession>
<keyword evidence="2" id="KW-1185">Reference proteome</keyword>
<gene>
    <name evidence="1" type="ORF">PsorP6_003895</name>
</gene>
<comment type="caution">
    <text evidence="1">The sequence shown here is derived from an EMBL/GenBank/DDBJ whole genome shotgun (WGS) entry which is preliminary data.</text>
</comment>
<name>A0ACC0VMT8_9STRA</name>
<protein>
    <submittedName>
        <fullName evidence="1">Uncharacterized protein</fullName>
    </submittedName>
</protein>
<sequence>MASNQECHICLEELRRDLVASHCGHVFHSVCILQALQISSQCPICRNRTSEADLITLYIEVPSVDRNEIQDVKPIQASGDIAALSLRVNTLMERIQWQNNQQERLVDELRSLRSQSERLLVDKQTLAVDIGCLQAENRELVNKVARYQMELTRQKEAAHRSSVNQSIINYLETCDASALEEEIRNPKELIMALKKACKFRHDQYQKVVREKTRLKEMLSHRQQQFAQHQGMGDARATKAKARAASPALETKHAYLAPAVFETGIQSHVVNKKRKTDSTSAASNSMPFFEQHSNDGKFNCALRSEPAGVPLNAYSDLSIRPLSKSGQTFGRSSFNPSQYGAFGLTPSNQAPMQLTAPQAAVCRRGYDETGKLPNFSLPKEANFLRPVSRKKMVPSMQNLLVSQPRSLGQPQLAANNDRQEYALTNWLRNN</sequence>
<proteinExistence type="predicted"/>
<evidence type="ECO:0000313" key="2">
    <source>
        <dbReference type="Proteomes" id="UP001163321"/>
    </source>
</evidence>